<keyword evidence="2" id="KW-1185">Reference proteome</keyword>
<comment type="caution">
    <text evidence="1">The sequence shown here is derived from an EMBL/GenBank/DDBJ whole genome shotgun (WGS) entry which is preliminary data.</text>
</comment>
<proteinExistence type="predicted"/>
<gene>
    <name evidence="1" type="ORF">DBT_2288</name>
</gene>
<protein>
    <submittedName>
        <fullName evidence="1">Uncharacterized protein</fullName>
    </submittedName>
</protein>
<reference evidence="1 2" key="1">
    <citation type="submission" date="2016-06" db="EMBL/GenBank/DDBJ databases">
        <title>Respiratory ammonification of nitrate coupled to the oxidation of elemental sulfur in deep-sea autotrophic thermophilic bacteria.</title>
        <authorList>
            <person name="Slobodkina G.B."/>
            <person name="Mardanov A.V."/>
            <person name="Ravin N.V."/>
            <person name="Frolova A.A."/>
            <person name="Viryasiv M.B."/>
            <person name="Chernyh N.A."/>
            <person name="Bonch-Osmolovskaya E.A."/>
            <person name="Slobodkin A.I."/>
        </authorList>
    </citation>
    <scope>NUCLEOTIDE SEQUENCE [LARGE SCALE GENOMIC DNA]</scope>
    <source>
        <strain evidence="1 2">S69</strain>
    </source>
</reference>
<dbReference type="AlphaFoldDB" id="A0A1B9F2Y6"/>
<name>A0A1B9F2Y6_9BACT</name>
<organism evidence="1 2">
    <name type="scientific">Dissulfuribacter thermophilus</name>
    <dbReference type="NCBI Taxonomy" id="1156395"/>
    <lineage>
        <taxon>Bacteria</taxon>
        <taxon>Pseudomonadati</taxon>
        <taxon>Thermodesulfobacteriota</taxon>
        <taxon>Dissulfuribacteria</taxon>
        <taxon>Dissulfuribacterales</taxon>
        <taxon>Dissulfuribacteraceae</taxon>
        <taxon>Dissulfuribacter</taxon>
    </lineage>
</organism>
<sequence>MKFKAYAKKKAKKMLCKYKELQQELNDERKFRIDKGKSLSTILSKGRGLERFFSL</sequence>
<evidence type="ECO:0000313" key="1">
    <source>
        <dbReference type="EMBL" id="OCC14299.1"/>
    </source>
</evidence>
<dbReference type="Proteomes" id="UP000093080">
    <property type="component" value="Unassembled WGS sequence"/>
</dbReference>
<dbReference type="STRING" id="1156395.DBT_2288"/>
<evidence type="ECO:0000313" key="2">
    <source>
        <dbReference type="Proteomes" id="UP000093080"/>
    </source>
</evidence>
<accession>A0A1B9F2Y6</accession>
<dbReference type="EMBL" id="MAGO01000014">
    <property type="protein sequence ID" value="OCC14299.1"/>
    <property type="molecule type" value="Genomic_DNA"/>
</dbReference>